<gene>
    <name evidence="1" type="ORF">FC699_38100</name>
</gene>
<dbReference type="EMBL" id="SZON01004058">
    <property type="protein sequence ID" value="TKI74543.1"/>
    <property type="molecule type" value="Genomic_DNA"/>
</dbReference>
<accession>A0A4V5TN47</accession>
<feature type="non-terminal residue" evidence="1">
    <location>
        <position position="98"/>
    </location>
</feature>
<proteinExistence type="predicted"/>
<dbReference type="Proteomes" id="UP000305222">
    <property type="component" value="Unassembled WGS sequence"/>
</dbReference>
<evidence type="ECO:0000313" key="2">
    <source>
        <dbReference type="Proteomes" id="UP000305222"/>
    </source>
</evidence>
<reference evidence="1 2" key="1">
    <citation type="journal article" date="2019" name="Environ. Microbiol.">
        <title>An active ?-lactamase is a part of an orchestrated cell wall stress resistance network of Bacillus subtilis and related rhizosphere species.</title>
        <authorList>
            <person name="Bucher T."/>
            <person name="Keren-Paz A."/>
            <person name="Hausser J."/>
            <person name="Olender T."/>
            <person name="Cytryn E."/>
            <person name="Kolodkin-Gal I."/>
        </authorList>
    </citation>
    <scope>NUCLEOTIDE SEQUENCE [LARGE SCALE GENOMIC DNA]</scope>
    <source>
        <strain evidence="1 2">I5</strain>
    </source>
</reference>
<dbReference type="AlphaFoldDB" id="A0A4V5TN47"/>
<feature type="non-terminal residue" evidence="1">
    <location>
        <position position="1"/>
    </location>
</feature>
<sequence>PGSASFDLEKLFHALPEEKRKLATITSNPVKESKIFSYTADELAEIKRHKLAVVTQDKNEECSSISMKIRNRDNVLRTWEGSTNISTSSNWISEDRSI</sequence>
<comment type="caution">
    <text evidence="1">The sequence shown here is derived from an EMBL/GenBank/DDBJ whole genome shotgun (WGS) entry which is preliminary data.</text>
</comment>
<protein>
    <submittedName>
        <fullName evidence="1">Uncharacterized protein</fullName>
    </submittedName>
</protein>
<name>A0A4V5TN47_9BACI</name>
<organism evidence="1 2">
    <name type="scientific">Bacillus wiedmannii</name>
    <dbReference type="NCBI Taxonomy" id="1890302"/>
    <lineage>
        <taxon>Bacteria</taxon>
        <taxon>Bacillati</taxon>
        <taxon>Bacillota</taxon>
        <taxon>Bacilli</taxon>
        <taxon>Bacillales</taxon>
        <taxon>Bacillaceae</taxon>
        <taxon>Bacillus</taxon>
        <taxon>Bacillus cereus group</taxon>
    </lineage>
</organism>
<evidence type="ECO:0000313" key="1">
    <source>
        <dbReference type="EMBL" id="TKI74543.1"/>
    </source>
</evidence>